<evidence type="ECO:0000313" key="2">
    <source>
        <dbReference type="EMBL" id="NYD47748.1"/>
    </source>
</evidence>
<dbReference type="RefSeq" id="WP_312879303.1">
    <property type="nucleotide sequence ID" value="NZ_JACCBA010000001.1"/>
</dbReference>
<organism evidence="2 3">
    <name type="scientific">Actinomadura luteofluorescens</name>
    <dbReference type="NCBI Taxonomy" id="46163"/>
    <lineage>
        <taxon>Bacteria</taxon>
        <taxon>Bacillati</taxon>
        <taxon>Actinomycetota</taxon>
        <taxon>Actinomycetes</taxon>
        <taxon>Streptosporangiales</taxon>
        <taxon>Thermomonosporaceae</taxon>
        <taxon>Actinomadura</taxon>
    </lineage>
</organism>
<reference evidence="2 3" key="1">
    <citation type="submission" date="2020-07" db="EMBL/GenBank/DDBJ databases">
        <title>Sequencing the genomes of 1000 actinobacteria strains.</title>
        <authorList>
            <person name="Klenk H.-P."/>
        </authorList>
    </citation>
    <scope>NUCLEOTIDE SEQUENCE [LARGE SCALE GENOMIC DNA]</scope>
    <source>
        <strain evidence="2 3">DSM 40398</strain>
    </source>
</reference>
<gene>
    <name evidence="2" type="ORF">BJY14_003731</name>
</gene>
<comment type="caution">
    <text evidence="2">The sequence shown here is derived from an EMBL/GenBank/DDBJ whole genome shotgun (WGS) entry which is preliminary data.</text>
</comment>
<dbReference type="AlphaFoldDB" id="A0A7Y9EHA4"/>
<protein>
    <submittedName>
        <fullName evidence="2">Uncharacterized protein</fullName>
    </submittedName>
</protein>
<proteinExistence type="predicted"/>
<dbReference type="Proteomes" id="UP000529783">
    <property type="component" value="Unassembled WGS sequence"/>
</dbReference>
<keyword evidence="3" id="KW-1185">Reference proteome</keyword>
<feature type="region of interest" description="Disordered" evidence="1">
    <location>
        <begin position="54"/>
        <end position="80"/>
    </location>
</feature>
<evidence type="ECO:0000313" key="3">
    <source>
        <dbReference type="Proteomes" id="UP000529783"/>
    </source>
</evidence>
<sequence length="80" mass="8227">MERGTGVVVRLFFAGRFVVRFAGFFATVERWAFLDALGLPFGTFLLVGDAKAGDDGAGAGAARSATGVESAGASEEPETP</sequence>
<accession>A0A7Y9EHA4</accession>
<evidence type="ECO:0000256" key="1">
    <source>
        <dbReference type="SAM" id="MobiDB-lite"/>
    </source>
</evidence>
<dbReference type="EMBL" id="JACCBA010000001">
    <property type="protein sequence ID" value="NYD47748.1"/>
    <property type="molecule type" value="Genomic_DNA"/>
</dbReference>
<name>A0A7Y9EHA4_9ACTN</name>